<evidence type="ECO:0000256" key="4">
    <source>
        <dbReference type="ARBA" id="ARBA00004574"/>
    </source>
</evidence>
<dbReference type="Proteomes" id="UP000694569">
    <property type="component" value="Unplaced"/>
</dbReference>
<dbReference type="GeneTree" id="ENSGT00940000158175"/>
<organism evidence="24 25">
    <name type="scientific">Leptobrachium leishanense</name>
    <name type="common">Leishan spiny toad</name>
    <dbReference type="NCBI Taxonomy" id="445787"/>
    <lineage>
        <taxon>Eukaryota</taxon>
        <taxon>Metazoa</taxon>
        <taxon>Chordata</taxon>
        <taxon>Craniata</taxon>
        <taxon>Vertebrata</taxon>
        <taxon>Euteleostomi</taxon>
        <taxon>Amphibia</taxon>
        <taxon>Batrachia</taxon>
        <taxon>Anura</taxon>
        <taxon>Pelobatoidea</taxon>
        <taxon>Megophryidae</taxon>
        <taxon>Leptobrachium</taxon>
    </lineage>
</organism>
<dbReference type="OrthoDB" id="262529at2759"/>
<evidence type="ECO:0000256" key="19">
    <source>
        <dbReference type="ARBA" id="ARBA00039555"/>
    </source>
</evidence>
<evidence type="ECO:0000256" key="2">
    <source>
        <dbReference type="ARBA" id="ARBA00004123"/>
    </source>
</evidence>
<reference evidence="24" key="1">
    <citation type="submission" date="2025-08" db="UniProtKB">
        <authorList>
            <consortium name="Ensembl"/>
        </authorList>
    </citation>
    <scope>IDENTIFICATION</scope>
</reference>
<evidence type="ECO:0000256" key="18">
    <source>
        <dbReference type="ARBA" id="ARBA00023242"/>
    </source>
</evidence>
<sequence>MNGTVIPNTPIAVDFWQIRRCHHVRLFFLSHMHSDHTVGLSSTWKHTLYCSPVTARILKHKLQVSSRWIKPLEVGQSHMLPLDEIRRETVTVTLIDANHCPGSVMFLFEGYFGTILYTGDFRYSPSMLNYPPLHNKKTIDVLYLDNTNCDPDQKLPSREEATNQIKEIIEDHPCHDIVIGLYFLGKESLVVDLAKHFKSWVVVNPQRLELLKILELEDVFTTEENAGRFHIVDQSEVKYANMVKWNSVCPTIAILPTSRKVRVWHKDVHVVPYSDHSTFDDLTAFVSRLNPHSIIPVVKTEQCETHFKQYLCSRTMSHRVDIPESVKAFMKNQDWRGKGDPMFSFTLPLPKRAARGVEFESPEKRPSSISINKDRTAQCLENECDLDGVQDIGVNFLFEKHSPVPLCESTAIEHDKGSNPKKSTSPYLSDQSDDHILRMAPTIFWSPKHTNDTLISEASSPRFVPFLDPVLGKPCSSMSFSKNSCMEGTRAKRLPMLPLTYKTKFGPQNFNLQVQRYMKKLRSDSLCQ</sequence>
<evidence type="ECO:0000256" key="12">
    <source>
        <dbReference type="ARBA" id="ARBA00022801"/>
    </source>
</evidence>
<gene>
    <name evidence="24" type="primary">DCLRE1B</name>
</gene>
<dbReference type="Ensembl" id="ENSLLET00000006971.1">
    <property type="protein sequence ID" value="ENSLLEP00000006698.1"/>
    <property type="gene ID" value="ENSLLEG00000004214.1"/>
</dbReference>
<evidence type="ECO:0000256" key="6">
    <source>
        <dbReference type="ARBA" id="ARBA00012865"/>
    </source>
</evidence>
<keyword evidence="15" id="KW-0779">Telomere</keyword>
<keyword evidence="16" id="KW-0234">DNA repair</keyword>
<dbReference type="GO" id="GO:0036297">
    <property type="term" value="P:interstrand cross-link repair"/>
    <property type="evidence" value="ECO:0007669"/>
    <property type="project" value="TreeGrafter"/>
</dbReference>
<keyword evidence="8" id="KW-0963">Cytoplasm</keyword>
<evidence type="ECO:0000259" key="22">
    <source>
        <dbReference type="Pfam" id="PF07522"/>
    </source>
</evidence>
<evidence type="ECO:0000256" key="10">
    <source>
        <dbReference type="ARBA" id="ARBA00022722"/>
    </source>
</evidence>
<keyword evidence="11" id="KW-0227">DNA damage</keyword>
<comment type="catalytic activity">
    <reaction evidence="1">
        <text>a beta-lactam + H2O = a substituted beta-amino acid</text>
        <dbReference type="Rhea" id="RHEA:20401"/>
        <dbReference type="ChEBI" id="CHEBI:15377"/>
        <dbReference type="ChEBI" id="CHEBI:35627"/>
        <dbReference type="ChEBI" id="CHEBI:140347"/>
        <dbReference type="EC" id="3.5.2.6"/>
    </reaction>
</comment>
<comment type="similarity">
    <text evidence="5">Belongs to the DNA repair metallo-beta-lactamase (DRMBL) family.</text>
</comment>
<dbReference type="GO" id="GO:0006303">
    <property type="term" value="P:double-strand break repair via nonhomologous end joining"/>
    <property type="evidence" value="ECO:0007669"/>
    <property type="project" value="TreeGrafter"/>
</dbReference>
<dbReference type="Gene3D" id="3.40.50.12650">
    <property type="match status" value="1"/>
</dbReference>
<dbReference type="GO" id="GO:0035312">
    <property type="term" value="F:5'-3' DNA exonuclease activity"/>
    <property type="evidence" value="ECO:0007669"/>
    <property type="project" value="TreeGrafter"/>
</dbReference>
<evidence type="ECO:0000256" key="13">
    <source>
        <dbReference type="ARBA" id="ARBA00022839"/>
    </source>
</evidence>
<evidence type="ECO:0000256" key="17">
    <source>
        <dbReference type="ARBA" id="ARBA00023212"/>
    </source>
</evidence>
<dbReference type="PANTHER" id="PTHR23240">
    <property type="entry name" value="DNA CROSS-LINK REPAIR PROTEIN PSO2/SNM1-RELATED"/>
    <property type="match status" value="1"/>
</dbReference>
<dbReference type="GO" id="GO:0008800">
    <property type="term" value="F:beta-lactamase activity"/>
    <property type="evidence" value="ECO:0007669"/>
    <property type="project" value="UniProtKB-EC"/>
</dbReference>
<dbReference type="SUPFAM" id="SSF56281">
    <property type="entry name" value="Metallo-hydrolase/oxidoreductase"/>
    <property type="match status" value="1"/>
</dbReference>
<feature type="domain" description="DNA repair metallo-beta-lactamase" evidence="22">
    <location>
        <begin position="218"/>
        <end position="301"/>
    </location>
</feature>
<dbReference type="PANTHER" id="PTHR23240:SF26">
    <property type="entry name" value="5' EXONUCLEASE APOLLO"/>
    <property type="match status" value="1"/>
</dbReference>
<evidence type="ECO:0000256" key="21">
    <source>
        <dbReference type="ARBA" id="ARBA00042738"/>
    </source>
</evidence>
<evidence type="ECO:0000256" key="7">
    <source>
        <dbReference type="ARBA" id="ARBA00022454"/>
    </source>
</evidence>
<accession>A0A8C5M255</accession>
<dbReference type="FunFam" id="3.60.15.10:FF:000022">
    <property type="entry name" value="DNA cross-link repair 1B"/>
    <property type="match status" value="1"/>
</dbReference>
<name>A0A8C5M255_9ANUR</name>
<dbReference type="InterPro" id="IPR001279">
    <property type="entry name" value="Metallo-B-lactamas"/>
</dbReference>
<evidence type="ECO:0000256" key="1">
    <source>
        <dbReference type="ARBA" id="ARBA00001526"/>
    </source>
</evidence>
<evidence type="ECO:0000313" key="24">
    <source>
        <dbReference type="Ensembl" id="ENSLLEP00000006698.1"/>
    </source>
</evidence>
<evidence type="ECO:0000256" key="5">
    <source>
        <dbReference type="ARBA" id="ARBA00010304"/>
    </source>
</evidence>
<feature type="domain" description="Metallo-beta-lactamase" evidence="23">
    <location>
        <begin position="21"/>
        <end position="155"/>
    </location>
</feature>
<dbReference type="GO" id="GO:0000781">
    <property type="term" value="C:chromosome, telomeric region"/>
    <property type="evidence" value="ECO:0007669"/>
    <property type="project" value="UniProtKB-SubCell"/>
</dbReference>
<comment type="subcellular location">
    <subcellularLocation>
        <location evidence="4">Chromosome</location>
        <location evidence="4">Telomere</location>
    </subcellularLocation>
    <subcellularLocation>
        <location evidence="3">Cytoplasm</location>
        <location evidence="3">Cytoskeleton</location>
        <location evidence="3">Microtubule organizing center</location>
        <location evidence="3">Centrosome</location>
    </subcellularLocation>
    <subcellularLocation>
        <location evidence="2">Nucleus</location>
    </subcellularLocation>
</comment>
<keyword evidence="13" id="KW-0269">Exonuclease</keyword>
<evidence type="ECO:0000313" key="25">
    <source>
        <dbReference type="Proteomes" id="UP000694569"/>
    </source>
</evidence>
<evidence type="ECO:0000256" key="20">
    <source>
        <dbReference type="ARBA" id="ARBA00041693"/>
    </source>
</evidence>
<keyword evidence="10" id="KW-0540">Nuclease</keyword>
<keyword evidence="14" id="KW-0832">Ubl conjugation</keyword>
<dbReference type="Gene3D" id="3.60.15.10">
    <property type="entry name" value="Ribonuclease Z/Hydroxyacylglutathione hydrolase-like"/>
    <property type="match status" value="1"/>
</dbReference>
<evidence type="ECO:0000256" key="3">
    <source>
        <dbReference type="ARBA" id="ARBA00004300"/>
    </source>
</evidence>
<evidence type="ECO:0000256" key="8">
    <source>
        <dbReference type="ARBA" id="ARBA00022490"/>
    </source>
</evidence>
<dbReference type="InterPro" id="IPR011084">
    <property type="entry name" value="DRMBL"/>
</dbReference>
<dbReference type="GO" id="GO:0005634">
    <property type="term" value="C:nucleus"/>
    <property type="evidence" value="ECO:0007669"/>
    <property type="project" value="UniProtKB-SubCell"/>
</dbReference>
<keyword evidence="18" id="KW-0539">Nucleus</keyword>
<dbReference type="GO" id="GO:0031848">
    <property type="term" value="P:protection from non-homologous end joining at telomere"/>
    <property type="evidence" value="ECO:0007669"/>
    <property type="project" value="UniProtKB-ARBA"/>
</dbReference>
<evidence type="ECO:0000256" key="11">
    <source>
        <dbReference type="ARBA" id="ARBA00022763"/>
    </source>
</evidence>
<reference evidence="24" key="2">
    <citation type="submission" date="2025-09" db="UniProtKB">
        <authorList>
            <consortium name="Ensembl"/>
        </authorList>
    </citation>
    <scope>IDENTIFICATION</scope>
</reference>
<keyword evidence="17" id="KW-0206">Cytoskeleton</keyword>
<keyword evidence="12" id="KW-0378">Hydrolase</keyword>
<dbReference type="FunFam" id="3.40.50.12650:FF:000003">
    <property type="entry name" value="DNA cross-link repair 1B"/>
    <property type="match status" value="1"/>
</dbReference>
<keyword evidence="9" id="KW-1017">Isopeptide bond</keyword>
<dbReference type="AlphaFoldDB" id="A0A8C5M255"/>
<dbReference type="GO" id="GO:0003684">
    <property type="term" value="F:damaged DNA binding"/>
    <property type="evidence" value="ECO:0007669"/>
    <property type="project" value="TreeGrafter"/>
</dbReference>
<evidence type="ECO:0000256" key="15">
    <source>
        <dbReference type="ARBA" id="ARBA00022895"/>
    </source>
</evidence>
<proteinExistence type="inferred from homology"/>
<dbReference type="EC" id="3.5.2.6" evidence="6"/>
<dbReference type="InterPro" id="IPR036866">
    <property type="entry name" value="RibonucZ/Hydroxyglut_hydro"/>
</dbReference>
<keyword evidence="25" id="KW-1185">Reference proteome</keyword>
<keyword evidence="7" id="KW-0158">Chromosome</keyword>
<dbReference type="Pfam" id="PF07522">
    <property type="entry name" value="DRMBL"/>
    <property type="match status" value="1"/>
</dbReference>
<evidence type="ECO:0000256" key="14">
    <source>
        <dbReference type="ARBA" id="ARBA00022843"/>
    </source>
</evidence>
<protein>
    <recommendedName>
        <fullName evidence="19">5' exonuclease Apollo</fullName>
        <ecNumber evidence="6">3.5.2.6</ecNumber>
    </recommendedName>
    <alternativeName>
        <fullName evidence="20">DNA cross-link repair 1B protein</fullName>
    </alternativeName>
    <alternativeName>
        <fullName evidence="21">SNM1 homolog B</fullName>
    </alternativeName>
</protein>
<evidence type="ECO:0000256" key="16">
    <source>
        <dbReference type="ARBA" id="ARBA00023204"/>
    </source>
</evidence>
<dbReference type="GO" id="GO:0005813">
    <property type="term" value="C:centrosome"/>
    <property type="evidence" value="ECO:0007669"/>
    <property type="project" value="UniProtKB-SubCell"/>
</dbReference>
<dbReference type="CDD" id="cd16273">
    <property type="entry name" value="SNM1A-1C-like_MBL-fold"/>
    <property type="match status" value="1"/>
</dbReference>
<evidence type="ECO:0000256" key="9">
    <source>
        <dbReference type="ARBA" id="ARBA00022499"/>
    </source>
</evidence>
<evidence type="ECO:0000259" key="23">
    <source>
        <dbReference type="Pfam" id="PF12706"/>
    </source>
</evidence>
<dbReference type="Pfam" id="PF12706">
    <property type="entry name" value="Lactamase_B_2"/>
    <property type="match status" value="1"/>
</dbReference>